<evidence type="ECO:0000256" key="1">
    <source>
        <dbReference type="SAM" id="Coils"/>
    </source>
</evidence>
<keyword evidence="2" id="KW-0812">Transmembrane</keyword>
<dbReference type="GO" id="GO:0004672">
    <property type="term" value="F:protein kinase activity"/>
    <property type="evidence" value="ECO:0007669"/>
    <property type="project" value="InterPro"/>
</dbReference>
<accession>A0AAU8PT84</accession>
<protein>
    <recommendedName>
        <fullName evidence="3">Protein kinase domain-containing protein</fullName>
    </recommendedName>
</protein>
<dbReference type="AlphaFoldDB" id="A0AAU8PT84"/>
<proteinExistence type="predicted"/>
<dbReference type="KEGG" id="dku:Desku_1566"/>
<keyword evidence="2" id="KW-0472">Membrane</keyword>
<name>A0AAU8PT84_DESK7</name>
<evidence type="ECO:0000313" key="4">
    <source>
        <dbReference type="EMBL" id="AEG15146.1"/>
    </source>
</evidence>
<dbReference type="Gene3D" id="1.10.510.10">
    <property type="entry name" value="Transferase(Phosphotransferase) domain 1"/>
    <property type="match status" value="1"/>
</dbReference>
<dbReference type="EMBL" id="CP002770">
    <property type="protein sequence ID" value="AEG15146.1"/>
    <property type="molecule type" value="Genomic_DNA"/>
</dbReference>
<organism evidence="4 5">
    <name type="scientific">Desulfofundulus kuznetsovii (strain DSM 6115 / VKM B-1805 / 17)</name>
    <name type="common">Desulfotomaculum kuznetsovii</name>
    <dbReference type="NCBI Taxonomy" id="760568"/>
    <lineage>
        <taxon>Bacteria</taxon>
        <taxon>Bacillati</taxon>
        <taxon>Bacillota</taxon>
        <taxon>Clostridia</taxon>
        <taxon>Eubacteriales</taxon>
        <taxon>Peptococcaceae</taxon>
        <taxon>Desulfofundulus</taxon>
    </lineage>
</organism>
<feature type="transmembrane region" description="Helical" evidence="2">
    <location>
        <begin position="390"/>
        <end position="407"/>
    </location>
</feature>
<dbReference type="InterPro" id="IPR000719">
    <property type="entry name" value="Prot_kinase_dom"/>
</dbReference>
<dbReference type="Proteomes" id="UP000009229">
    <property type="component" value="Chromosome"/>
</dbReference>
<keyword evidence="5" id="KW-1185">Reference proteome</keyword>
<keyword evidence="1" id="KW-0175">Coiled coil</keyword>
<evidence type="ECO:0000256" key="2">
    <source>
        <dbReference type="SAM" id="Phobius"/>
    </source>
</evidence>
<feature type="coiled-coil region" evidence="1">
    <location>
        <begin position="581"/>
        <end position="637"/>
    </location>
</feature>
<evidence type="ECO:0000259" key="3">
    <source>
        <dbReference type="PROSITE" id="PS50011"/>
    </source>
</evidence>
<dbReference type="InterPro" id="IPR011009">
    <property type="entry name" value="Kinase-like_dom_sf"/>
</dbReference>
<evidence type="ECO:0000313" key="5">
    <source>
        <dbReference type="Proteomes" id="UP000009229"/>
    </source>
</evidence>
<sequence length="641" mass="72674">MLVYDSRGQPVKLGAIIGRGGEGSVFSLPERPDLVAKIYHTVEKEKIEKISFMVKNSNNKLLRWTAWPVDTLHNSPNGQTVGFLMPKADGKSIHLLFGPKSRLVEFPKATWPFLIHTATNLARAFALIHENGYVIGDVNDLNIRVTEQAIVKLIDCDSFQVKANGRYYLCRVAVSTYLPPELHGVSLNSVVRTINHDNFGLAVLIFQLLFMGRHPFSGQYLGRGDAPTLEQNIQNFRFAYSSLKDKQIRQPPGTLSLSAVSPGVAELFERAFSPSGTREGGRPSAREWVKNLNDLLQQVKVCSLHNGHHYFKALTQCPWCIIERETKVRLYNFVITSIGTSSFNLEAVWAAIERVPSPGPAPPFPKSNIKIPPNSHVFQQGSILKKRKRIAAVVAIIGILSQCFLALRGSGSLWVVVITILVATFIARFGTKSAYQEAKKAYQQAKERMSQLQERWHREVGEEEFKNKLTLLFEAKQKYKDMPNLRHKKIKELEGKKMERQLKRFLDLHRLVDAKIDKIGPTRKAVLRSYGIETAADIDYRALKNIPGFGPVLIHNLVKWRQEIEKRFVFDPTRALDPTDLAEIDREIEMEKHRLEQLLLNGATELERIAQQIHAKRQALLVEVEKCQQELAQAQAMLSWI</sequence>
<keyword evidence="2" id="KW-1133">Transmembrane helix</keyword>
<reference evidence="5" key="1">
    <citation type="submission" date="2011-05" db="EMBL/GenBank/DDBJ databases">
        <title>Complete sequence of Desulfotomaculum kuznetsovii DSM 6115.</title>
        <authorList>
            <person name="Lucas S."/>
            <person name="Han J."/>
            <person name="Lapidus A."/>
            <person name="Cheng J.-F."/>
            <person name="Goodwin L."/>
            <person name="Pitluck S."/>
            <person name="Peters L."/>
            <person name="Mikhailova N."/>
            <person name="Lu M."/>
            <person name="Saunders E."/>
            <person name="Han C."/>
            <person name="Tapia R."/>
            <person name="Land M."/>
            <person name="Hauser L."/>
            <person name="Kyrpides N."/>
            <person name="Ivanova N."/>
            <person name="Pagani I."/>
            <person name="Nazina T."/>
            <person name="Ivanova A."/>
            <person name="Parshina S."/>
            <person name="Kuever J."/>
            <person name="Muyzer G."/>
            <person name="Plugge C."/>
            <person name="Stams A."/>
            <person name="Woyke T."/>
        </authorList>
    </citation>
    <scope>NUCLEOTIDE SEQUENCE [LARGE SCALE GENOMIC DNA]</scope>
    <source>
        <strain evidence="5">DSM 6115 / VKM B-1805 / 17</strain>
    </source>
</reference>
<dbReference type="PROSITE" id="PS50011">
    <property type="entry name" value="PROTEIN_KINASE_DOM"/>
    <property type="match status" value="1"/>
</dbReference>
<feature type="transmembrane region" description="Helical" evidence="2">
    <location>
        <begin position="413"/>
        <end position="430"/>
    </location>
</feature>
<dbReference type="SUPFAM" id="SSF56112">
    <property type="entry name" value="Protein kinase-like (PK-like)"/>
    <property type="match status" value="1"/>
</dbReference>
<dbReference type="RefSeq" id="WP_013822661.1">
    <property type="nucleotide sequence ID" value="NC_015573.1"/>
</dbReference>
<gene>
    <name evidence="4" type="ordered locus">Desku_1566</name>
</gene>
<feature type="domain" description="Protein kinase" evidence="3">
    <location>
        <begin position="11"/>
        <end position="311"/>
    </location>
</feature>
<dbReference type="GO" id="GO:0005524">
    <property type="term" value="F:ATP binding"/>
    <property type="evidence" value="ECO:0007669"/>
    <property type="project" value="InterPro"/>
</dbReference>